<reference evidence="1 2" key="1">
    <citation type="submission" date="2021-07" db="EMBL/GenBank/DDBJ databases">
        <authorList>
            <person name="Palmer J.M."/>
        </authorList>
    </citation>
    <scope>NUCLEOTIDE SEQUENCE [LARGE SCALE GENOMIC DNA]</scope>
    <source>
        <strain evidence="1 2">AT_MEX2019</strain>
        <tissue evidence="1">Muscle</tissue>
    </source>
</reference>
<sequence>MELSLLSKWEWLKFNVRAAAIRIGKQASKLKREKQSQLVNNINNLCGKPDLSPQEQHQLEGFKTQLDNTFLDKARGAFIRSRARWIEEGKRTHHISLMSKDRDRPKRKL</sequence>
<accession>A0ABU7A636</accession>
<evidence type="ECO:0000313" key="2">
    <source>
        <dbReference type="Proteomes" id="UP001345963"/>
    </source>
</evidence>
<keyword evidence="2" id="KW-1185">Reference proteome</keyword>
<dbReference type="EMBL" id="JAHUTI010002321">
    <property type="protein sequence ID" value="MED6233345.1"/>
    <property type="molecule type" value="Genomic_DNA"/>
</dbReference>
<proteinExistence type="predicted"/>
<name>A0ABU7A636_9TELE</name>
<dbReference type="Proteomes" id="UP001345963">
    <property type="component" value="Unassembled WGS sequence"/>
</dbReference>
<comment type="caution">
    <text evidence="1">The sequence shown here is derived from an EMBL/GenBank/DDBJ whole genome shotgun (WGS) entry which is preliminary data.</text>
</comment>
<protein>
    <submittedName>
        <fullName evidence="1">Uncharacterized protein</fullName>
    </submittedName>
</protein>
<gene>
    <name evidence="1" type="ORF">ATANTOWER_010467</name>
</gene>
<organism evidence="1 2">
    <name type="scientific">Ataeniobius toweri</name>
    <dbReference type="NCBI Taxonomy" id="208326"/>
    <lineage>
        <taxon>Eukaryota</taxon>
        <taxon>Metazoa</taxon>
        <taxon>Chordata</taxon>
        <taxon>Craniata</taxon>
        <taxon>Vertebrata</taxon>
        <taxon>Euteleostomi</taxon>
        <taxon>Actinopterygii</taxon>
        <taxon>Neopterygii</taxon>
        <taxon>Teleostei</taxon>
        <taxon>Neoteleostei</taxon>
        <taxon>Acanthomorphata</taxon>
        <taxon>Ovalentaria</taxon>
        <taxon>Atherinomorphae</taxon>
        <taxon>Cyprinodontiformes</taxon>
        <taxon>Goodeidae</taxon>
        <taxon>Ataeniobius</taxon>
    </lineage>
</organism>
<evidence type="ECO:0000313" key="1">
    <source>
        <dbReference type="EMBL" id="MED6233345.1"/>
    </source>
</evidence>